<protein>
    <submittedName>
        <fullName evidence="1">Uncharacterized protein</fullName>
    </submittedName>
</protein>
<dbReference type="EMBL" id="FNHH01000007">
    <property type="protein sequence ID" value="SDM19414.1"/>
    <property type="molecule type" value="Genomic_DNA"/>
</dbReference>
<dbReference type="Proteomes" id="UP000199226">
    <property type="component" value="Unassembled WGS sequence"/>
</dbReference>
<reference evidence="2" key="1">
    <citation type="submission" date="2016-10" db="EMBL/GenBank/DDBJ databases">
        <authorList>
            <person name="Varghese N."/>
            <person name="Submissions S."/>
        </authorList>
    </citation>
    <scope>NUCLEOTIDE SEQUENCE [LARGE SCALE GENOMIC DNA]</scope>
    <source>
        <strain evidence="2">DSM 24536</strain>
    </source>
</reference>
<accession>A0A1G9R860</accession>
<evidence type="ECO:0000313" key="1">
    <source>
        <dbReference type="EMBL" id="SDM19414.1"/>
    </source>
</evidence>
<dbReference type="AlphaFoldDB" id="A0A1G9R860"/>
<dbReference type="STRING" id="990371.SAMN05421813_107142"/>
<sequence>MQNGAISLQILDTRQSFIPFDLLLRNKLITIQPLAKFYTLPYINTQIKF</sequence>
<name>A0A1G9R860_9SPHI</name>
<keyword evidence="2" id="KW-1185">Reference proteome</keyword>
<evidence type="ECO:0000313" key="2">
    <source>
        <dbReference type="Proteomes" id="UP000199226"/>
    </source>
</evidence>
<gene>
    <name evidence="1" type="ORF">SAMN05421813_107142</name>
</gene>
<proteinExistence type="predicted"/>
<organism evidence="1 2">
    <name type="scientific">Daejeonella rubra</name>
    <dbReference type="NCBI Taxonomy" id="990371"/>
    <lineage>
        <taxon>Bacteria</taxon>
        <taxon>Pseudomonadati</taxon>
        <taxon>Bacteroidota</taxon>
        <taxon>Sphingobacteriia</taxon>
        <taxon>Sphingobacteriales</taxon>
        <taxon>Sphingobacteriaceae</taxon>
        <taxon>Daejeonella</taxon>
    </lineage>
</organism>